<dbReference type="OrthoDB" id="447953at2759"/>
<gene>
    <name evidence="5" type="ORF">GPUH_LOCUS13077</name>
</gene>
<dbReference type="GO" id="GO:0060090">
    <property type="term" value="F:molecular adaptor activity"/>
    <property type="evidence" value="ECO:0007669"/>
    <property type="project" value="TreeGrafter"/>
</dbReference>
<dbReference type="AlphaFoldDB" id="A0A183DWI5"/>
<reference evidence="7" key="1">
    <citation type="submission" date="2016-06" db="UniProtKB">
        <authorList>
            <consortium name="WormBaseParasite"/>
        </authorList>
    </citation>
    <scope>IDENTIFICATION</scope>
</reference>
<dbReference type="WBParaSite" id="GPUH_0001309001-mRNA-1">
    <property type="protein sequence ID" value="GPUH_0001309001-mRNA-1"/>
    <property type="gene ID" value="GPUH_0001309001"/>
</dbReference>
<organism evidence="7">
    <name type="scientific">Gongylonema pulchrum</name>
    <dbReference type="NCBI Taxonomy" id="637853"/>
    <lineage>
        <taxon>Eukaryota</taxon>
        <taxon>Metazoa</taxon>
        <taxon>Ecdysozoa</taxon>
        <taxon>Nematoda</taxon>
        <taxon>Chromadorea</taxon>
        <taxon>Rhabditida</taxon>
        <taxon>Spirurina</taxon>
        <taxon>Spiruromorpha</taxon>
        <taxon>Spiruroidea</taxon>
        <taxon>Gongylonematidae</taxon>
        <taxon>Gongylonema</taxon>
    </lineage>
</organism>
<evidence type="ECO:0000256" key="1">
    <source>
        <dbReference type="ARBA" id="ARBA00023006"/>
    </source>
</evidence>
<dbReference type="InterPro" id="IPR019460">
    <property type="entry name" value="Atg11_C"/>
</dbReference>
<dbReference type="PANTHER" id="PTHR13222">
    <property type="entry name" value="RB1-INDUCIBLE COILED-COIL"/>
    <property type="match status" value="1"/>
</dbReference>
<feature type="transmembrane region" description="Helical" evidence="3">
    <location>
        <begin position="135"/>
        <end position="156"/>
    </location>
</feature>
<dbReference type="GO" id="GO:0061723">
    <property type="term" value="P:glycophagy"/>
    <property type="evidence" value="ECO:0007669"/>
    <property type="project" value="TreeGrafter"/>
</dbReference>
<evidence type="ECO:0000256" key="3">
    <source>
        <dbReference type="SAM" id="Phobius"/>
    </source>
</evidence>
<evidence type="ECO:0000313" key="5">
    <source>
        <dbReference type="EMBL" id="VDN21604.1"/>
    </source>
</evidence>
<keyword evidence="1" id="KW-0072">Autophagy</keyword>
<accession>A0A183DWI5</accession>
<protein>
    <submittedName>
        <fullName evidence="7">ATG11 domain-containing protein</fullName>
    </submittedName>
</protein>
<dbReference type="PANTHER" id="PTHR13222:SF1">
    <property type="entry name" value="RB1-INDUCIBLE COILED-COIL PROTEIN 1"/>
    <property type="match status" value="1"/>
</dbReference>
<evidence type="ECO:0000313" key="6">
    <source>
        <dbReference type="Proteomes" id="UP000271098"/>
    </source>
</evidence>
<dbReference type="Pfam" id="PF10377">
    <property type="entry name" value="ATG11"/>
    <property type="match status" value="1"/>
</dbReference>
<evidence type="ECO:0000256" key="2">
    <source>
        <dbReference type="ARBA" id="ARBA00023054"/>
    </source>
</evidence>
<keyword evidence="3" id="KW-0472">Membrane</keyword>
<sequence length="339" mass="38703">MNRCVLNEIALQAERIADLEKALCGLSVAERRRSFASNLLQQIVTHMRTSLVSSWYFFFAEASETSALPGSLERHSIATSSLDDLVRGCLMKSFTVSRVWTSFLIYSIKNTDGRESSGLFALFWIFLNFLRYFGLFRIVCAVLDCSGLFALFWIVLDCLAHKILLATASTADFSEVKNEEEKKGLEKCESTDDEYKNQTGSDDDISPVTVRPVSSQTTISMREMRTMISVQEMHERCTALIVWTEAHNAYTVFSTKPLFYFVKESSIKRMGVKLNRQSVAETSAEQRPNWLMVVITRLELCKILKAENRYNLKVGAKFYRVEVEPLHIDSSSIRRHTDE</sequence>
<keyword evidence="3" id="KW-1133">Transmembrane helix</keyword>
<dbReference type="GO" id="GO:0000045">
    <property type="term" value="P:autophagosome assembly"/>
    <property type="evidence" value="ECO:0007669"/>
    <property type="project" value="InterPro"/>
</dbReference>
<feature type="domain" description="Autophagy-related protein 11 C-terminal" evidence="4">
    <location>
        <begin position="219"/>
        <end position="324"/>
    </location>
</feature>
<dbReference type="Proteomes" id="UP000271098">
    <property type="component" value="Unassembled WGS sequence"/>
</dbReference>
<dbReference type="EMBL" id="UYRT01079892">
    <property type="protein sequence ID" value="VDN21604.1"/>
    <property type="molecule type" value="Genomic_DNA"/>
</dbReference>
<dbReference type="GO" id="GO:1990316">
    <property type="term" value="C:Atg1/ULK1 kinase complex"/>
    <property type="evidence" value="ECO:0007669"/>
    <property type="project" value="TreeGrafter"/>
</dbReference>
<reference evidence="5 6" key="2">
    <citation type="submission" date="2018-11" db="EMBL/GenBank/DDBJ databases">
        <authorList>
            <consortium name="Pathogen Informatics"/>
        </authorList>
    </citation>
    <scope>NUCLEOTIDE SEQUENCE [LARGE SCALE GENOMIC DNA]</scope>
</reference>
<dbReference type="GO" id="GO:0061709">
    <property type="term" value="P:reticulophagy"/>
    <property type="evidence" value="ECO:0007669"/>
    <property type="project" value="TreeGrafter"/>
</dbReference>
<proteinExistence type="predicted"/>
<dbReference type="GO" id="GO:0000422">
    <property type="term" value="P:autophagy of mitochondrion"/>
    <property type="evidence" value="ECO:0007669"/>
    <property type="project" value="TreeGrafter"/>
</dbReference>
<name>A0A183DWI5_9BILA</name>
<keyword evidence="2" id="KW-0175">Coiled coil</keyword>
<dbReference type="GO" id="GO:0019901">
    <property type="term" value="F:protein kinase binding"/>
    <property type="evidence" value="ECO:0007669"/>
    <property type="project" value="TreeGrafter"/>
</dbReference>
<dbReference type="GO" id="GO:0034727">
    <property type="term" value="P:piecemeal microautophagy of the nucleus"/>
    <property type="evidence" value="ECO:0007669"/>
    <property type="project" value="TreeGrafter"/>
</dbReference>
<evidence type="ECO:0000313" key="7">
    <source>
        <dbReference type="WBParaSite" id="GPUH_0001309001-mRNA-1"/>
    </source>
</evidence>
<dbReference type="GO" id="GO:0034517">
    <property type="term" value="P:ribophagy"/>
    <property type="evidence" value="ECO:0007669"/>
    <property type="project" value="TreeGrafter"/>
</dbReference>
<dbReference type="GO" id="GO:0034045">
    <property type="term" value="C:phagophore assembly site membrane"/>
    <property type="evidence" value="ECO:0007669"/>
    <property type="project" value="TreeGrafter"/>
</dbReference>
<evidence type="ECO:0000259" key="4">
    <source>
        <dbReference type="Pfam" id="PF10377"/>
    </source>
</evidence>
<keyword evidence="3" id="KW-0812">Transmembrane</keyword>
<dbReference type="InterPro" id="IPR040040">
    <property type="entry name" value="ATG11"/>
</dbReference>
<keyword evidence="6" id="KW-1185">Reference proteome</keyword>